<dbReference type="HOGENOM" id="CLU_076683_0_0_1"/>
<dbReference type="AlphaFoldDB" id="A0A067QJL4"/>
<evidence type="ECO:0000313" key="3">
    <source>
        <dbReference type="Proteomes" id="UP000027265"/>
    </source>
</evidence>
<evidence type="ECO:0000313" key="2">
    <source>
        <dbReference type="EMBL" id="KDQ63712.1"/>
    </source>
</evidence>
<protein>
    <submittedName>
        <fullName evidence="2">Uncharacterized protein</fullName>
    </submittedName>
</protein>
<reference evidence="3" key="1">
    <citation type="journal article" date="2014" name="Proc. Natl. Acad. Sci. U.S.A.">
        <title>Extensive sampling of basidiomycete genomes demonstrates inadequacy of the white-rot/brown-rot paradigm for wood decay fungi.</title>
        <authorList>
            <person name="Riley R."/>
            <person name="Salamov A.A."/>
            <person name="Brown D.W."/>
            <person name="Nagy L.G."/>
            <person name="Floudas D."/>
            <person name="Held B.W."/>
            <person name="Levasseur A."/>
            <person name="Lombard V."/>
            <person name="Morin E."/>
            <person name="Otillar R."/>
            <person name="Lindquist E.A."/>
            <person name="Sun H."/>
            <person name="LaButti K.M."/>
            <person name="Schmutz J."/>
            <person name="Jabbour D."/>
            <person name="Luo H."/>
            <person name="Baker S.E."/>
            <person name="Pisabarro A.G."/>
            <person name="Walton J.D."/>
            <person name="Blanchette R.A."/>
            <person name="Henrissat B."/>
            <person name="Martin F."/>
            <person name="Cullen D."/>
            <person name="Hibbett D.S."/>
            <person name="Grigoriev I.V."/>
        </authorList>
    </citation>
    <scope>NUCLEOTIDE SEQUENCE [LARGE SCALE GENOMIC DNA]</scope>
    <source>
        <strain evidence="3">MUCL 33604</strain>
    </source>
</reference>
<accession>A0A067QJL4</accession>
<dbReference type="STRING" id="933084.A0A067QJL4"/>
<proteinExistence type="predicted"/>
<dbReference type="EMBL" id="KL197710">
    <property type="protein sequence ID" value="KDQ63712.1"/>
    <property type="molecule type" value="Genomic_DNA"/>
</dbReference>
<keyword evidence="3" id="KW-1185">Reference proteome</keyword>
<organism evidence="2 3">
    <name type="scientific">Jaapia argillacea MUCL 33604</name>
    <dbReference type="NCBI Taxonomy" id="933084"/>
    <lineage>
        <taxon>Eukaryota</taxon>
        <taxon>Fungi</taxon>
        <taxon>Dikarya</taxon>
        <taxon>Basidiomycota</taxon>
        <taxon>Agaricomycotina</taxon>
        <taxon>Agaricomycetes</taxon>
        <taxon>Agaricomycetidae</taxon>
        <taxon>Jaapiales</taxon>
        <taxon>Jaapiaceae</taxon>
        <taxon>Jaapia</taxon>
    </lineage>
</organism>
<dbReference type="InParanoid" id="A0A067QJL4"/>
<feature type="compositionally biased region" description="Basic and acidic residues" evidence="1">
    <location>
        <begin position="111"/>
        <end position="123"/>
    </location>
</feature>
<feature type="region of interest" description="Disordered" evidence="1">
    <location>
        <begin position="105"/>
        <end position="145"/>
    </location>
</feature>
<sequence>MPDLEVDLVDQFICPPCVEKNTHLSLHTTYKRRCLFGLKHPTPSSPNACHKPARGILSKYCSEECGIRFMQMRIDAWADKGGDKRKLWENVKDAEKREGVVIRADSKKHKAEPIKTELDESRPPKSKGPVTPPEPKILKPTKTKKDREVERLQKQLDRMMQQREEMKKEMDVIVWRERLTALASERAEKVEECGWDQRLCFGDEEWEEFGEGVLESYEDGGDFMTGNLDGDEGMQVDGATAQHGEWWCRGKKKCERHVG</sequence>
<dbReference type="OrthoDB" id="436852at2759"/>
<name>A0A067QJL4_9AGAM</name>
<dbReference type="Proteomes" id="UP000027265">
    <property type="component" value="Unassembled WGS sequence"/>
</dbReference>
<gene>
    <name evidence="2" type="ORF">JAAARDRAFT_120782</name>
</gene>
<evidence type="ECO:0000256" key="1">
    <source>
        <dbReference type="SAM" id="MobiDB-lite"/>
    </source>
</evidence>